<evidence type="ECO:0000313" key="3">
    <source>
        <dbReference type="Proteomes" id="UP000001542"/>
    </source>
</evidence>
<sequence>MGTPIERAISNTSARGLTPLLAVNVEDSGSKVFKRQRIVVLADFFFELYDKKGETLKRSFSWLKLTGFKIIEKTEVYVEFGHKKFQFTSPQFKSLVSGIVDSTQRFLTKNELSEMGFQTAELFKSKPTPISIIHRLEAKMKELKIDLQPEIVQYIKDLIITERKIINFAEIPEADTAAPLFFDILQLMSFVSSVTLPPMIGDVDAFEYISEFIGLPSYLRHLTIDCKISQSFSQFIQKLKENDRSRITGLTFVNSEFTIDQLSLLTEALVARSITSLGFHNAISHPARIYFYSTFFQGEFLNNLKYLDITNTPNLDLRILLPKIRQICVLNLESCGIEISEIISAISSISLPSLREINVSNNPFTIPLSSPTALPKSLTTFIANKITFPDNSLVTLISYLFAKIQKPLNLSIADALDSTDEWFRVFNFLEKCPFETLQSLTWDNNPTYPSLFEFLGRNKMLEYLSLSGCFYEANHGPIVCLADYLETASSLRTLILRGFNASILGKYTVAALSAMRNMNSLEHLDVSFNYGGDDELLTLKLLVNELPQIRTIYFDGCKSTNVQIINDLFKTCRCVTEDNKVSIIFPTEDMTNLKKKLLITEDQYETFYQICLQKPEICFAQKKSCEYQRPEKSPLDENCVLPTDDYTLQFPLFLTRDEVLLLGGDENDDETVAPETVAIDYAVNDFEDNQAASIASLNFNQSKSQIQGNSTANSSVIISTPTATSVRSIPRFDNDNESVASKKRAVASSIRRAMSEKAESVVGNDTPDTPRSRSSTKQNSPKTRGLNTGRSKTIISPFHHDLTAENVDRHSWEFPANYDIEFDQNVWKDAASEFSIQSLFDEIRYEKSAIVHRQGDAQSVMSKRSKRSKMDV</sequence>
<reference evidence="2" key="2">
    <citation type="journal article" date="2007" name="Science">
        <title>Draft genome sequence of the sexually transmitted pathogen Trichomonas vaginalis.</title>
        <authorList>
            <person name="Carlton J.M."/>
            <person name="Hirt R.P."/>
            <person name="Silva J.C."/>
            <person name="Delcher A.L."/>
            <person name="Schatz M."/>
            <person name="Zhao Q."/>
            <person name="Wortman J.R."/>
            <person name="Bidwell S.L."/>
            <person name="Alsmark U.C.M."/>
            <person name="Besteiro S."/>
            <person name="Sicheritz-Ponten T."/>
            <person name="Noel C.J."/>
            <person name="Dacks J.B."/>
            <person name="Foster P.G."/>
            <person name="Simillion C."/>
            <person name="Van de Peer Y."/>
            <person name="Miranda-Saavedra D."/>
            <person name="Barton G.J."/>
            <person name="Westrop G.D."/>
            <person name="Mueller S."/>
            <person name="Dessi D."/>
            <person name="Fiori P.L."/>
            <person name="Ren Q."/>
            <person name="Paulsen I."/>
            <person name="Zhang H."/>
            <person name="Bastida-Corcuera F.D."/>
            <person name="Simoes-Barbosa A."/>
            <person name="Brown M.T."/>
            <person name="Hayes R.D."/>
            <person name="Mukherjee M."/>
            <person name="Okumura C.Y."/>
            <person name="Schneider R."/>
            <person name="Smith A.J."/>
            <person name="Vanacova S."/>
            <person name="Villalvazo M."/>
            <person name="Haas B.J."/>
            <person name="Pertea M."/>
            <person name="Feldblyum T.V."/>
            <person name="Utterback T.R."/>
            <person name="Shu C.L."/>
            <person name="Osoegawa K."/>
            <person name="de Jong P.J."/>
            <person name="Hrdy I."/>
            <person name="Horvathova L."/>
            <person name="Zubacova Z."/>
            <person name="Dolezal P."/>
            <person name="Malik S.B."/>
            <person name="Logsdon J.M. Jr."/>
            <person name="Henze K."/>
            <person name="Gupta A."/>
            <person name="Wang C.C."/>
            <person name="Dunne R.L."/>
            <person name="Upcroft J.A."/>
            <person name="Upcroft P."/>
            <person name="White O."/>
            <person name="Salzberg S.L."/>
            <person name="Tang P."/>
            <person name="Chiu C.-H."/>
            <person name="Lee Y.-S."/>
            <person name="Embley T.M."/>
            <person name="Coombs G.H."/>
            <person name="Mottram J.C."/>
            <person name="Tachezy J."/>
            <person name="Fraser-Liggett C.M."/>
            <person name="Johnson P.J."/>
        </authorList>
    </citation>
    <scope>NUCLEOTIDE SEQUENCE [LARGE SCALE GENOMIC DNA]</scope>
    <source>
        <strain evidence="2">G3</strain>
    </source>
</reference>
<evidence type="ECO:0000313" key="2">
    <source>
        <dbReference type="EMBL" id="EAY21441.1"/>
    </source>
</evidence>
<organism evidence="2 3">
    <name type="scientific">Trichomonas vaginalis (strain ATCC PRA-98 / G3)</name>
    <dbReference type="NCBI Taxonomy" id="412133"/>
    <lineage>
        <taxon>Eukaryota</taxon>
        <taxon>Metamonada</taxon>
        <taxon>Parabasalia</taxon>
        <taxon>Trichomonadida</taxon>
        <taxon>Trichomonadidae</taxon>
        <taxon>Trichomonas</taxon>
    </lineage>
</organism>
<dbReference type="InterPro" id="IPR032675">
    <property type="entry name" value="LRR_dom_sf"/>
</dbReference>
<dbReference type="PANTHER" id="PTHR24112">
    <property type="entry name" value="LEUCINE-RICH REPEAT, ISOFORM F-RELATED"/>
    <property type="match status" value="1"/>
</dbReference>
<dbReference type="Proteomes" id="UP000001542">
    <property type="component" value="Unassembled WGS sequence"/>
</dbReference>
<protein>
    <submittedName>
        <fullName evidence="2">Leucine Rich Repeat family protein</fullName>
    </submittedName>
</protein>
<dbReference type="InParanoid" id="A2DDR5"/>
<dbReference type="InterPro" id="IPR051279">
    <property type="entry name" value="PP1-Reg/Actin-Interact_Protein"/>
</dbReference>
<dbReference type="EMBL" id="DS113190">
    <property type="protein sequence ID" value="EAY21441.1"/>
    <property type="molecule type" value="Genomic_DNA"/>
</dbReference>
<proteinExistence type="predicted"/>
<dbReference type="PANTHER" id="PTHR24112:SF64">
    <property type="entry name" value="CHROMOSOME UNDETERMINED SCAFFOLD_46, WHOLE GENOME SHOTGUN SEQUENCE"/>
    <property type="match status" value="1"/>
</dbReference>
<dbReference type="GO" id="GO:0034315">
    <property type="term" value="P:regulation of Arp2/3 complex-mediated actin nucleation"/>
    <property type="evidence" value="ECO:0000318"/>
    <property type="project" value="GO_Central"/>
</dbReference>
<dbReference type="SUPFAM" id="SSF52047">
    <property type="entry name" value="RNI-like"/>
    <property type="match status" value="1"/>
</dbReference>
<dbReference type="VEuPathDB" id="TrichDB:TVAG_198800"/>
<dbReference type="GO" id="GO:0005886">
    <property type="term" value="C:plasma membrane"/>
    <property type="evidence" value="ECO:0000318"/>
    <property type="project" value="GO_Central"/>
</dbReference>
<reference evidence="2" key="1">
    <citation type="submission" date="2006-10" db="EMBL/GenBank/DDBJ databases">
        <authorList>
            <person name="Amadeo P."/>
            <person name="Zhao Q."/>
            <person name="Wortman J."/>
            <person name="Fraser-Liggett C."/>
            <person name="Carlton J."/>
        </authorList>
    </citation>
    <scope>NUCLEOTIDE SEQUENCE</scope>
    <source>
        <strain evidence="2">G3</strain>
    </source>
</reference>
<accession>A2DDR5</accession>
<dbReference type="AlphaFoldDB" id="A2DDR5"/>
<name>A2DDR5_TRIV3</name>
<feature type="compositionally biased region" description="Polar residues" evidence="1">
    <location>
        <begin position="766"/>
        <end position="792"/>
    </location>
</feature>
<dbReference type="OrthoDB" id="10661138at2759"/>
<keyword evidence="3" id="KW-1185">Reference proteome</keyword>
<dbReference type="GO" id="GO:0016477">
    <property type="term" value="P:cell migration"/>
    <property type="evidence" value="ECO:0000318"/>
    <property type="project" value="GO_Central"/>
</dbReference>
<feature type="region of interest" description="Disordered" evidence="1">
    <location>
        <begin position="852"/>
        <end position="872"/>
    </location>
</feature>
<dbReference type="RefSeq" id="XP_001582427.1">
    <property type="nucleotide sequence ID" value="XM_001582377.1"/>
</dbReference>
<feature type="compositionally biased region" description="Basic residues" evidence="1">
    <location>
        <begin position="863"/>
        <end position="872"/>
    </location>
</feature>
<dbReference type="KEGG" id="tva:5466989"/>
<dbReference type="Gene3D" id="3.80.10.10">
    <property type="entry name" value="Ribonuclease Inhibitor"/>
    <property type="match status" value="1"/>
</dbReference>
<dbReference type="SMR" id="A2DDR5"/>
<dbReference type="GO" id="GO:0030027">
    <property type="term" value="C:lamellipodium"/>
    <property type="evidence" value="ECO:0000318"/>
    <property type="project" value="GO_Central"/>
</dbReference>
<evidence type="ECO:0000256" key="1">
    <source>
        <dbReference type="SAM" id="MobiDB-lite"/>
    </source>
</evidence>
<feature type="region of interest" description="Disordered" evidence="1">
    <location>
        <begin position="750"/>
        <end position="792"/>
    </location>
</feature>
<gene>
    <name evidence="2" type="ORF">TVAG_198800</name>
</gene>
<dbReference type="VEuPathDB" id="TrichDB:TVAGG3_0999230"/>